<feature type="DNA-binding region" description="OmpR/PhoB-type" evidence="3">
    <location>
        <begin position="124"/>
        <end position="222"/>
    </location>
</feature>
<dbReference type="Gene3D" id="3.40.50.2300">
    <property type="match status" value="1"/>
</dbReference>
<dbReference type="SMART" id="SM00862">
    <property type="entry name" value="Trans_reg_C"/>
    <property type="match status" value="1"/>
</dbReference>
<feature type="domain" description="Response regulatory" evidence="4">
    <location>
        <begin position="2"/>
        <end position="116"/>
    </location>
</feature>
<evidence type="ECO:0000256" key="3">
    <source>
        <dbReference type="PROSITE-ProRule" id="PRU01091"/>
    </source>
</evidence>
<feature type="modified residue" description="4-aspartylphosphate" evidence="2">
    <location>
        <position position="51"/>
    </location>
</feature>
<proteinExistence type="predicted"/>
<gene>
    <name evidence="6" type="ORF">LX13_000816</name>
</gene>
<feature type="domain" description="OmpR/PhoB-type" evidence="5">
    <location>
        <begin position="124"/>
        <end position="222"/>
    </location>
</feature>
<dbReference type="RefSeq" id="WP_253660018.1">
    <property type="nucleotide sequence ID" value="NZ_BAAAJQ010000001.1"/>
</dbReference>
<dbReference type="Proteomes" id="UP001206895">
    <property type="component" value="Unassembled WGS sequence"/>
</dbReference>
<evidence type="ECO:0000256" key="2">
    <source>
        <dbReference type="PROSITE-ProRule" id="PRU00169"/>
    </source>
</evidence>
<dbReference type="Gene3D" id="6.10.250.690">
    <property type="match status" value="1"/>
</dbReference>
<dbReference type="Gene3D" id="1.10.10.10">
    <property type="entry name" value="Winged helix-like DNA-binding domain superfamily/Winged helix DNA-binding domain"/>
    <property type="match status" value="1"/>
</dbReference>
<accession>A0ABT1H9X1</accession>
<keyword evidence="1 3" id="KW-0238">DNA-binding</keyword>
<organism evidence="6 7">
    <name type="scientific">Williamsia maris</name>
    <dbReference type="NCBI Taxonomy" id="72806"/>
    <lineage>
        <taxon>Bacteria</taxon>
        <taxon>Bacillati</taxon>
        <taxon>Actinomycetota</taxon>
        <taxon>Actinomycetes</taxon>
        <taxon>Mycobacteriales</taxon>
        <taxon>Nocardiaceae</taxon>
        <taxon>Williamsia</taxon>
    </lineage>
</organism>
<evidence type="ECO:0000313" key="7">
    <source>
        <dbReference type="Proteomes" id="UP001206895"/>
    </source>
</evidence>
<sequence length="228" mass="25539">MRVLVIEDDRNGAETVRRTLVAEGWVVDVEDNGEDGLFAASTDTYDVLVVDIMMPRLNGYEVVRELRKRQVWTPVLMLTAKDGDYDQVDAFDFGADDYLIKPFSVAVLVARLRALVRRGAPQRPVTLTAGDLSVDPGGHRVWRGDTEIDLTPREFSMLEFLMRNKGTVISKADILRSVWDSNYHGDENVVEVYAGYLRRRIDNPFGRTALQTVRGVGYRLAADGGSSV</sequence>
<dbReference type="SMART" id="SM00448">
    <property type="entry name" value="REC"/>
    <property type="match status" value="1"/>
</dbReference>
<comment type="caution">
    <text evidence="6">The sequence shown here is derived from an EMBL/GenBank/DDBJ whole genome shotgun (WGS) entry which is preliminary data.</text>
</comment>
<evidence type="ECO:0000259" key="4">
    <source>
        <dbReference type="PROSITE" id="PS50110"/>
    </source>
</evidence>
<dbReference type="InterPro" id="IPR036388">
    <property type="entry name" value="WH-like_DNA-bd_sf"/>
</dbReference>
<protein>
    <submittedName>
        <fullName evidence="6">Two-component system, OmpR family, response regulator</fullName>
    </submittedName>
</protein>
<reference evidence="6 7" key="1">
    <citation type="submission" date="2022-06" db="EMBL/GenBank/DDBJ databases">
        <title>Genomic Encyclopedia of Archaeal and Bacterial Type Strains, Phase II (KMG-II): from individual species to whole genera.</title>
        <authorList>
            <person name="Goeker M."/>
        </authorList>
    </citation>
    <scope>NUCLEOTIDE SEQUENCE [LARGE SCALE GENOMIC DNA]</scope>
    <source>
        <strain evidence="6 7">DSM 44693</strain>
    </source>
</reference>
<evidence type="ECO:0000313" key="6">
    <source>
        <dbReference type="EMBL" id="MCP2175009.1"/>
    </source>
</evidence>
<dbReference type="InterPro" id="IPR001789">
    <property type="entry name" value="Sig_transdc_resp-reg_receiver"/>
</dbReference>
<dbReference type="InterPro" id="IPR001867">
    <property type="entry name" value="OmpR/PhoB-type_DNA-bd"/>
</dbReference>
<evidence type="ECO:0000256" key="1">
    <source>
        <dbReference type="ARBA" id="ARBA00023125"/>
    </source>
</evidence>
<dbReference type="CDD" id="cd00383">
    <property type="entry name" value="trans_reg_C"/>
    <property type="match status" value="1"/>
</dbReference>
<dbReference type="EMBL" id="JAMTCJ010000001">
    <property type="protein sequence ID" value="MCP2175009.1"/>
    <property type="molecule type" value="Genomic_DNA"/>
</dbReference>
<dbReference type="PROSITE" id="PS50110">
    <property type="entry name" value="RESPONSE_REGULATORY"/>
    <property type="match status" value="1"/>
</dbReference>
<keyword evidence="2" id="KW-0597">Phosphoprotein</keyword>
<dbReference type="PROSITE" id="PS51755">
    <property type="entry name" value="OMPR_PHOB"/>
    <property type="match status" value="1"/>
</dbReference>
<dbReference type="Pfam" id="PF00486">
    <property type="entry name" value="Trans_reg_C"/>
    <property type="match status" value="1"/>
</dbReference>
<dbReference type="PANTHER" id="PTHR48111:SF28">
    <property type="entry name" value="TRANSCRIPTIONAL REGULATORY PROTEIN TCRX-RELATED"/>
    <property type="match status" value="1"/>
</dbReference>
<dbReference type="InterPro" id="IPR011006">
    <property type="entry name" value="CheY-like_superfamily"/>
</dbReference>
<name>A0ABT1H9X1_9NOCA</name>
<dbReference type="PANTHER" id="PTHR48111">
    <property type="entry name" value="REGULATOR OF RPOS"/>
    <property type="match status" value="1"/>
</dbReference>
<dbReference type="SUPFAM" id="SSF52172">
    <property type="entry name" value="CheY-like"/>
    <property type="match status" value="1"/>
</dbReference>
<dbReference type="Pfam" id="PF00072">
    <property type="entry name" value="Response_reg"/>
    <property type="match status" value="1"/>
</dbReference>
<evidence type="ECO:0000259" key="5">
    <source>
        <dbReference type="PROSITE" id="PS51755"/>
    </source>
</evidence>
<keyword evidence="7" id="KW-1185">Reference proteome</keyword>
<dbReference type="InterPro" id="IPR039420">
    <property type="entry name" value="WalR-like"/>
</dbReference>